<dbReference type="Gene3D" id="2.40.128.520">
    <property type="match status" value="1"/>
</dbReference>
<name>A0AA49JCK9_9BACT</name>
<dbReference type="Proteomes" id="UP001232019">
    <property type="component" value="Chromosome"/>
</dbReference>
<evidence type="ECO:0000313" key="3">
    <source>
        <dbReference type="EMBL" id="WKK80681.2"/>
    </source>
</evidence>
<feature type="chain" id="PRO_5044704640" evidence="1">
    <location>
        <begin position="19"/>
        <end position="148"/>
    </location>
</feature>
<dbReference type="AlphaFoldDB" id="A0AA49JCK9"/>
<keyword evidence="5" id="KW-1185">Reference proteome</keyword>
<dbReference type="PANTHER" id="PTHR36919:SF2">
    <property type="entry name" value="BLL6627 PROTEIN"/>
    <property type="match status" value="1"/>
</dbReference>
<dbReference type="RefSeq" id="WP_302100679.1">
    <property type="nucleotide sequence ID" value="NZ_CP129968.2"/>
</dbReference>
<dbReference type="EMBL" id="CP129970">
    <property type="protein sequence ID" value="WKK84340.1"/>
    <property type="molecule type" value="Genomic_DNA"/>
</dbReference>
<feature type="domain" description="DUF2147" evidence="2">
    <location>
        <begin position="28"/>
        <end position="144"/>
    </location>
</feature>
<evidence type="ECO:0000259" key="2">
    <source>
        <dbReference type="Pfam" id="PF09917"/>
    </source>
</evidence>
<sequence length="148" mass="17066">MKKLIYVLCFFVTFSLSAENDPGDKLIGVWKPSNGRSMVKIDKIGNKYYGRVVWLKEPTNEDGSPRTDVNNPDESLRETPLKGYRLIKDFVYDEEEDLWVDGTIYDPNNGSTYNCKIELKDDNTIEVRGYIGAAVFGRTDVWTRLKRK</sequence>
<dbReference type="PANTHER" id="PTHR36919">
    <property type="entry name" value="BLR1215 PROTEIN"/>
    <property type="match status" value="1"/>
</dbReference>
<accession>A0AA49JAT3</accession>
<dbReference type="KEGG" id="marp:QYS47_26880"/>
<gene>
    <name evidence="3" type="ORF">QYS47_26880</name>
    <name evidence="4" type="ORF">QYS48_19470</name>
</gene>
<accession>A0AA49JCK9</accession>
<evidence type="ECO:0000313" key="5">
    <source>
        <dbReference type="Proteomes" id="UP001244443"/>
    </source>
</evidence>
<keyword evidence="1" id="KW-0732">Signal</keyword>
<proteinExistence type="predicted"/>
<dbReference type="Proteomes" id="UP001244443">
    <property type="component" value="Chromosome"/>
</dbReference>
<dbReference type="Pfam" id="PF09917">
    <property type="entry name" value="DUF2147"/>
    <property type="match status" value="1"/>
</dbReference>
<dbReference type="EMBL" id="CP129968">
    <property type="protein sequence ID" value="WKK80681.2"/>
    <property type="molecule type" value="Genomic_DNA"/>
</dbReference>
<organism evidence="3">
    <name type="scientific">Marivirga arenosa</name>
    <dbReference type="NCBI Taxonomy" id="3059076"/>
    <lineage>
        <taxon>Bacteria</taxon>
        <taxon>Pseudomonadati</taxon>
        <taxon>Bacteroidota</taxon>
        <taxon>Cytophagia</taxon>
        <taxon>Cytophagales</taxon>
        <taxon>Marivirgaceae</taxon>
        <taxon>Marivirga</taxon>
    </lineage>
</organism>
<feature type="signal peptide" evidence="1">
    <location>
        <begin position="1"/>
        <end position="18"/>
    </location>
</feature>
<protein>
    <submittedName>
        <fullName evidence="3">DUF2147 domain-containing protein</fullName>
    </submittedName>
</protein>
<evidence type="ECO:0000313" key="4">
    <source>
        <dbReference type="EMBL" id="WKK84340.1"/>
    </source>
</evidence>
<dbReference type="InterPro" id="IPR019223">
    <property type="entry name" value="DUF2147"/>
</dbReference>
<evidence type="ECO:0000256" key="1">
    <source>
        <dbReference type="SAM" id="SignalP"/>
    </source>
</evidence>
<reference evidence="3 5" key="1">
    <citation type="submission" date="2023-08" db="EMBL/GenBank/DDBJ databases">
        <title>Comparative genomics and taxonomic characterization of three novel marine species of genus Marivirga.</title>
        <authorList>
            <person name="Muhammad N."/>
            <person name="Kim S.-G."/>
        </authorList>
    </citation>
    <scope>NUCLEOTIDE SEQUENCE</scope>
    <source>
        <strain evidence="4 5">ABR2-2</strain>
        <strain evidence="3">BKB1-2</strain>
    </source>
</reference>